<feature type="compositionally biased region" description="Low complexity" evidence="1">
    <location>
        <begin position="36"/>
        <end position="45"/>
    </location>
</feature>
<dbReference type="STRING" id="1890683.A0A427Y8B5"/>
<gene>
    <name evidence="3" type="ORF">EHS25_003247</name>
</gene>
<dbReference type="GO" id="GO:0003729">
    <property type="term" value="F:mRNA binding"/>
    <property type="evidence" value="ECO:0007669"/>
    <property type="project" value="InterPro"/>
</dbReference>
<dbReference type="InterPro" id="IPR054127">
    <property type="entry name" value="Pcf11_C"/>
</dbReference>
<proteinExistence type="predicted"/>
<dbReference type="InterPro" id="IPR047415">
    <property type="entry name" value="Pcf11_CID"/>
</dbReference>
<name>A0A427Y8B5_9TREE</name>
<feature type="region of interest" description="Disordered" evidence="1">
    <location>
        <begin position="1"/>
        <end position="52"/>
    </location>
</feature>
<dbReference type="InterPro" id="IPR006569">
    <property type="entry name" value="CID_dom"/>
</dbReference>
<feature type="compositionally biased region" description="Pro residues" evidence="1">
    <location>
        <begin position="310"/>
        <end position="328"/>
    </location>
</feature>
<dbReference type="InterPro" id="IPR045154">
    <property type="entry name" value="PCF11-like"/>
</dbReference>
<sequence length="681" mass="74506">MWRGGQQPPRQAYPSAPGPGGGPGGYYAPPQPPTSAPAFQAQLQPQPQPPVDPFRSYYADRLRQLTFNSRPLIQELSVLAMQQRDAQHWPNMQSIVEEIEAAVLRSAPPEKLPKLYLIDSISKNIGAPYTTHLLPPIMPRLYARTYRDVDGVTKSKMEEMVGLWRTSAPDGGDLYGSNVREAVERDIFGSAGYQRVAAPSREKVLATMRAALEYHHRESVARPWDNAAQQNLAVLMQLNEMLNTRQLPPMELQQIMDKLQAMAPKPSQPPASQPTPPSFSPANPIAPPTPNLPPFPPNLPRQGGLTPVIPAVPTPPQSVSTPVPPPAVSAPNPSSLANASVPSLSAPGLPENFADLLRNLNNSGALSQPRTPEIPPAVLPTKSRLQDYEDMILSLDVQLGALDVNRMDSIPLGHLPERCPQCFMRFPEGGDKLRDHMDWHYRRNKQERQSGRGAHRRWLPRAEEWVTDFANSEAGPSKSPTKAQTEKDIASSKIAGEALQNRWVKVPSDPAKAARPCPICKEPFKSEWSDEEETWIWKNAVEVDGKIYHATCRQAMLNARRLAKIKTADGTRSLSKSKSPGLTPQPQSDVKPTLTADLGAAYEQSQLQAKRKAEQEGEEAEAEAKRVKVEEGVGGEGAEANGGADIGAQVQEEAGQGEELSGVQDQQAAEDEVKVEEDVGV</sequence>
<keyword evidence="4" id="KW-1185">Reference proteome</keyword>
<dbReference type="GO" id="GO:0031124">
    <property type="term" value="P:mRNA 3'-end processing"/>
    <property type="evidence" value="ECO:0007669"/>
    <property type="project" value="InterPro"/>
</dbReference>
<dbReference type="AlphaFoldDB" id="A0A427Y8B5"/>
<organism evidence="3 4">
    <name type="scientific">Saitozyma podzolica</name>
    <dbReference type="NCBI Taxonomy" id="1890683"/>
    <lineage>
        <taxon>Eukaryota</taxon>
        <taxon>Fungi</taxon>
        <taxon>Dikarya</taxon>
        <taxon>Basidiomycota</taxon>
        <taxon>Agaricomycotina</taxon>
        <taxon>Tremellomycetes</taxon>
        <taxon>Tremellales</taxon>
        <taxon>Trimorphomycetaceae</taxon>
        <taxon>Saitozyma</taxon>
    </lineage>
</organism>
<dbReference type="Pfam" id="PF21936">
    <property type="entry name" value="Pcf11_C"/>
    <property type="match status" value="1"/>
</dbReference>
<feature type="domain" description="CID" evidence="2">
    <location>
        <begin position="50"/>
        <end position="191"/>
    </location>
</feature>
<dbReference type="Gene3D" id="1.25.40.90">
    <property type="match status" value="1"/>
</dbReference>
<reference evidence="3 4" key="1">
    <citation type="submission" date="2018-11" db="EMBL/GenBank/DDBJ databases">
        <title>Genome sequence of Saitozyma podzolica DSM 27192.</title>
        <authorList>
            <person name="Aliyu H."/>
            <person name="Gorte O."/>
            <person name="Ochsenreither K."/>
        </authorList>
    </citation>
    <scope>NUCLEOTIDE SEQUENCE [LARGE SCALE GENOMIC DNA]</scope>
    <source>
        <strain evidence="3 4">DSM 27192</strain>
    </source>
</reference>
<dbReference type="GO" id="GO:0005849">
    <property type="term" value="C:mRNA cleavage factor complex"/>
    <property type="evidence" value="ECO:0007669"/>
    <property type="project" value="TreeGrafter"/>
</dbReference>
<dbReference type="OrthoDB" id="2129491at2759"/>
<dbReference type="Proteomes" id="UP000279259">
    <property type="component" value="Unassembled WGS sequence"/>
</dbReference>
<dbReference type="CDD" id="cd16982">
    <property type="entry name" value="CID_Pcf11"/>
    <property type="match status" value="1"/>
</dbReference>
<protein>
    <recommendedName>
        <fullName evidence="2">CID domain-containing protein</fullName>
    </recommendedName>
</protein>
<dbReference type="EMBL" id="RSCD01000017">
    <property type="protein sequence ID" value="RSH87338.1"/>
    <property type="molecule type" value="Genomic_DNA"/>
</dbReference>
<comment type="caution">
    <text evidence="3">The sequence shown here is derived from an EMBL/GenBank/DDBJ whole genome shotgun (WGS) entry which is preliminary data.</text>
</comment>
<dbReference type="FunFam" id="1.25.40.90:FF:000016">
    <property type="entry name" value="mRNA cleavage factor complex component Pcf11"/>
    <property type="match status" value="1"/>
</dbReference>
<dbReference type="PANTHER" id="PTHR15921:SF3">
    <property type="entry name" value="PRE-MRNA CLEAVAGE COMPLEX 2 PROTEIN PCF11"/>
    <property type="match status" value="1"/>
</dbReference>
<feature type="compositionally biased region" description="Pro residues" evidence="1">
    <location>
        <begin position="266"/>
        <end position="299"/>
    </location>
</feature>
<feature type="compositionally biased region" description="Acidic residues" evidence="1">
    <location>
        <begin position="668"/>
        <end position="681"/>
    </location>
</feature>
<dbReference type="GO" id="GO:0000993">
    <property type="term" value="F:RNA polymerase II complex binding"/>
    <property type="evidence" value="ECO:0007669"/>
    <property type="project" value="InterPro"/>
</dbReference>
<feature type="compositionally biased region" description="Basic and acidic residues" evidence="1">
    <location>
        <begin position="622"/>
        <end position="631"/>
    </location>
</feature>
<evidence type="ECO:0000259" key="2">
    <source>
        <dbReference type="PROSITE" id="PS51391"/>
    </source>
</evidence>
<evidence type="ECO:0000313" key="3">
    <source>
        <dbReference type="EMBL" id="RSH87338.1"/>
    </source>
</evidence>
<dbReference type="Pfam" id="PF04818">
    <property type="entry name" value="CID"/>
    <property type="match status" value="1"/>
</dbReference>
<dbReference type="SMART" id="SM00582">
    <property type="entry name" value="RPR"/>
    <property type="match status" value="1"/>
</dbReference>
<accession>A0A427Y8B5</accession>
<dbReference type="PANTHER" id="PTHR15921">
    <property type="entry name" value="PRE-MRNA CLEAVAGE COMPLEX II"/>
    <property type="match status" value="1"/>
</dbReference>
<feature type="compositionally biased region" description="Low complexity" evidence="1">
    <location>
        <begin position="638"/>
        <end position="659"/>
    </location>
</feature>
<dbReference type="InterPro" id="IPR008942">
    <property type="entry name" value="ENTH_VHS"/>
</dbReference>
<dbReference type="PROSITE" id="PS51391">
    <property type="entry name" value="CID"/>
    <property type="match status" value="1"/>
</dbReference>
<dbReference type="SUPFAM" id="SSF48464">
    <property type="entry name" value="ENTH/VHS domain"/>
    <property type="match status" value="1"/>
</dbReference>
<feature type="compositionally biased region" description="Low complexity" evidence="1">
    <location>
        <begin position="329"/>
        <end position="343"/>
    </location>
</feature>
<evidence type="ECO:0000313" key="4">
    <source>
        <dbReference type="Proteomes" id="UP000279259"/>
    </source>
</evidence>
<dbReference type="GO" id="GO:0006369">
    <property type="term" value="P:termination of RNA polymerase II transcription"/>
    <property type="evidence" value="ECO:0007669"/>
    <property type="project" value="InterPro"/>
</dbReference>
<evidence type="ECO:0000256" key="1">
    <source>
        <dbReference type="SAM" id="MobiDB-lite"/>
    </source>
</evidence>
<dbReference type="GO" id="GO:0005737">
    <property type="term" value="C:cytoplasm"/>
    <property type="evidence" value="ECO:0007669"/>
    <property type="project" value="TreeGrafter"/>
</dbReference>
<feature type="region of interest" description="Disordered" evidence="1">
    <location>
        <begin position="261"/>
        <end position="343"/>
    </location>
</feature>
<feature type="compositionally biased region" description="Polar residues" evidence="1">
    <location>
        <begin position="570"/>
        <end position="590"/>
    </location>
</feature>
<feature type="region of interest" description="Disordered" evidence="1">
    <location>
        <begin position="568"/>
        <end position="681"/>
    </location>
</feature>